<dbReference type="InterPro" id="IPR017853">
    <property type="entry name" value="GH"/>
</dbReference>
<organism evidence="2 3">
    <name type="scientific">Siphonobacter aquaeclarae</name>
    <dbReference type="NCBI Taxonomy" id="563176"/>
    <lineage>
        <taxon>Bacteria</taxon>
        <taxon>Pseudomonadati</taxon>
        <taxon>Bacteroidota</taxon>
        <taxon>Cytophagia</taxon>
        <taxon>Cytophagales</taxon>
        <taxon>Cytophagaceae</taxon>
        <taxon>Siphonobacter</taxon>
    </lineage>
</organism>
<dbReference type="RefSeq" id="WP_093203618.1">
    <property type="nucleotide sequence ID" value="NZ_FNGS01000005.1"/>
</dbReference>
<proteinExistence type="predicted"/>
<dbReference type="SUPFAM" id="SSF51445">
    <property type="entry name" value="(Trans)glycosidases"/>
    <property type="match status" value="1"/>
</dbReference>
<keyword evidence="3" id="KW-1185">Reference proteome</keyword>
<dbReference type="EMBL" id="FNGS01000005">
    <property type="protein sequence ID" value="SDM23246.1"/>
    <property type="molecule type" value="Genomic_DNA"/>
</dbReference>
<feature type="signal peptide" evidence="1">
    <location>
        <begin position="1"/>
        <end position="18"/>
    </location>
</feature>
<feature type="chain" id="PRO_5011552401" evidence="1">
    <location>
        <begin position="19"/>
        <end position="397"/>
    </location>
</feature>
<reference evidence="2 3" key="1">
    <citation type="submission" date="2016-10" db="EMBL/GenBank/DDBJ databases">
        <authorList>
            <person name="de Groot N.N."/>
        </authorList>
    </citation>
    <scope>NUCLEOTIDE SEQUENCE [LARGE SCALE GENOMIC DNA]</scope>
    <source>
        <strain evidence="2 3">DSM 21668</strain>
    </source>
</reference>
<evidence type="ECO:0000313" key="3">
    <source>
        <dbReference type="Proteomes" id="UP000198901"/>
    </source>
</evidence>
<accession>A0A1G9RJ15</accession>
<gene>
    <name evidence="2" type="ORF">SAMN04488090_2918</name>
</gene>
<dbReference type="AlphaFoldDB" id="A0A1G9RJ15"/>
<name>A0A1G9RJ15_9BACT</name>
<keyword evidence="1" id="KW-0732">Signal</keyword>
<dbReference type="Proteomes" id="UP000198901">
    <property type="component" value="Unassembled WGS sequence"/>
</dbReference>
<sequence>MFRIISCFLCLFSLPAAAQDFRIGIFWPPVWKHTNEAQYRILADAGVDFIQNVESTDLNTPERNLRMLDLAQAAGLKVYVSDPRVRGSDADIRAMVEAYRRHPATAGYYIKDEPDSVQLAWAIATYKTIASLDPDRVPHVNLFPDFAVKEYETNYVNRWVEGVGADRLKYLSFDIYPYKVKGRLEKTYYRNLDIIRKAGLRYRVPTSSYLQSFGIVGMYRLPTTDEMRLNVYSNLAYGIKNPVWFCYATPTGQGSQKFLNSVIDSLGQKTHLYEPFRQLNREMKQLGKTLRSLDAMEVFHTGDSLWAGTTPLPAGYFWQPEDRHIPWIITRFAGPEGREYVMVVNASFTRPAEPDFRTGLRSLREISKTDGRPRRVRRITGTFLPGEGRLYEIRRNH</sequence>
<evidence type="ECO:0000313" key="2">
    <source>
        <dbReference type="EMBL" id="SDM23246.1"/>
    </source>
</evidence>
<dbReference type="Gene3D" id="3.20.20.80">
    <property type="entry name" value="Glycosidases"/>
    <property type="match status" value="1"/>
</dbReference>
<dbReference type="OrthoDB" id="2569184at2"/>
<evidence type="ECO:0000256" key="1">
    <source>
        <dbReference type="SAM" id="SignalP"/>
    </source>
</evidence>
<dbReference type="STRING" id="563176.SAMN04488090_2918"/>
<protein>
    <submittedName>
        <fullName evidence="2">Beta-galactosidase</fullName>
    </submittedName>
</protein>